<protein>
    <submittedName>
        <fullName evidence="1">Uncharacterized protein</fullName>
    </submittedName>
</protein>
<organism evidence="1">
    <name type="scientific">termite gut metagenome</name>
    <dbReference type="NCBI Taxonomy" id="433724"/>
    <lineage>
        <taxon>unclassified sequences</taxon>
        <taxon>metagenomes</taxon>
        <taxon>organismal metagenomes</taxon>
    </lineage>
</organism>
<comment type="caution">
    <text evidence="1">The sequence shown here is derived from an EMBL/GenBank/DDBJ whole genome shotgun (WGS) entry which is preliminary data.</text>
</comment>
<sequence>MSIQGGQQVGDTLLASRLGPRLTDVFALLADSERNISPNQTPAPSYVAPLTIIDGIVSFTFEVTTFAYSATVTHHYDGIVFSTGTVFQNLKDIKLYPDTGNIEEIIEGPAPVAPAPGGGGLLPLIGF</sequence>
<name>A0A5J4RQB0_9ZZZZ</name>
<reference evidence="1" key="1">
    <citation type="submission" date="2019-03" db="EMBL/GenBank/DDBJ databases">
        <title>Single cell metagenomics reveals metabolic interactions within the superorganism composed of flagellate Streblomastix strix and complex community of Bacteroidetes bacteria on its surface.</title>
        <authorList>
            <person name="Treitli S.C."/>
            <person name="Kolisko M."/>
            <person name="Husnik F."/>
            <person name="Keeling P."/>
            <person name="Hampl V."/>
        </authorList>
    </citation>
    <scope>NUCLEOTIDE SEQUENCE</scope>
    <source>
        <strain evidence="1">STM</strain>
    </source>
</reference>
<evidence type="ECO:0000313" key="1">
    <source>
        <dbReference type="EMBL" id="KAA6335839.1"/>
    </source>
</evidence>
<proteinExistence type="predicted"/>
<gene>
    <name evidence="1" type="ORF">EZS27_015959</name>
</gene>
<accession>A0A5J4RQB0</accession>
<dbReference type="AlphaFoldDB" id="A0A5J4RQB0"/>
<dbReference type="EMBL" id="SNRY01000852">
    <property type="protein sequence ID" value="KAA6335839.1"/>
    <property type="molecule type" value="Genomic_DNA"/>
</dbReference>